<reference evidence="1" key="2">
    <citation type="journal article" date="2022" name="Res Sq">
        <title>Comparative Genomics Reveals Insights into the Divergent Evolution of Astigmatic Mites and Household Pest Adaptations.</title>
        <authorList>
            <person name="Xiong Q."/>
            <person name="Wan A.T.-Y."/>
            <person name="Liu X.-Y."/>
            <person name="Fung C.S.-H."/>
            <person name="Xiao X."/>
            <person name="Malainual N."/>
            <person name="Hou J."/>
            <person name="Wang L."/>
            <person name="Wang M."/>
            <person name="Yang K."/>
            <person name="Cui Y."/>
            <person name="Leung E."/>
            <person name="Nong W."/>
            <person name="Shin S.-K."/>
            <person name="Au S."/>
            <person name="Jeong K.Y."/>
            <person name="Chew F.T."/>
            <person name="Hui J."/>
            <person name="Leung T.F."/>
            <person name="Tungtrongchitr A."/>
            <person name="Zhong N."/>
            <person name="Liu Z."/>
            <person name="Tsui S."/>
        </authorList>
    </citation>
    <scope>NUCLEOTIDE SEQUENCE</scope>
    <source>
        <strain evidence="1">Derf</strain>
        <tissue evidence="1">Whole organism</tissue>
    </source>
</reference>
<feature type="non-terminal residue" evidence="1">
    <location>
        <position position="1"/>
    </location>
</feature>
<evidence type="ECO:0000313" key="2">
    <source>
        <dbReference type="Proteomes" id="UP000790347"/>
    </source>
</evidence>
<protein>
    <submittedName>
        <fullName evidence="1">Uncharacterized protein</fullName>
    </submittedName>
</protein>
<name>A0A922IBH8_DERFA</name>
<accession>A0A922IBH8</accession>
<evidence type="ECO:0000313" key="1">
    <source>
        <dbReference type="EMBL" id="KAH9528982.1"/>
    </source>
</evidence>
<dbReference type="EMBL" id="ASGP02000001">
    <property type="protein sequence ID" value="KAH9528982.1"/>
    <property type="molecule type" value="Genomic_DNA"/>
</dbReference>
<dbReference type="AlphaFoldDB" id="A0A922IBH8"/>
<gene>
    <name evidence="1" type="ORF">DERF_002891</name>
</gene>
<proteinExistence type="predicted"/>
<organism evidence="1 2">
    <name type="scientific">Dermatophagoides farinae</name>
    <name type="common">American house dust mite</name>
    <dbReference type="NCBI Taxonomy" id="6954"/>
    <lineage>
        <taxon>Eukaryota</taxon>
        <taxon>Metazoa</taxon>
        <taxon>Ecdysozoa</taxon>
        <taxon>Arthropoda</taxon>
        <taxon>Chelicerata</taxon>
        <taxon>Arachnida</taxon>
        <taxon>Acari</taxon>
        <taxon>Acariformes</taxon>
        <taxon>Sarcoptiformes</taxon>
        <taxon>Astigmata</taxon>
        <taxon>Psoroptidia</taxon>
        <taxon>Analgoidea</taxon>
        <taxon>Pyroglyphidae</taxon>
        <taxon>Dermatophagoidinae</taxon>
        <taxon>Dermatophagoides</taxon>
    </lineage>
</organism>
<dbReference type="Proteomes" id="UP000790347">
    <property type="component" value="Unassembled WGS sequence"/>
</dbReference>
<comment type="caution">
    <text evidence="1">The sequence shown here is derived from an EMBL/GenBank/DDBJ whole genome shotgun (WGS) entry which is preliminary data.</text>
</comment>
<keyword evidence="2" id="KW-1185">Reference proteome</keyword>
<feature type="non-terminal residue" evidence="1">
    <location>
        <position position="66"/>
    </location>
</feature>
<sequence>FIIPDVVDGSNPPALTYRLNPKKSYFLLLIGLAIHRPIAARLSRRRFRPTTTNKMIGGSGDEYRIE</sequence>
<reference evidence="1" key="1">
    <citation type="submission" date="2013-05" db="EMBL/GenBank/DDBJ databases">
        <authorList>
            <person name="Yim A.K.Y."/>
            <person name="Chan T.F."/>
            <person name="Ji K.M."/>
            <person name="Liu X.Y."/>
            <person name="Zhou J.W."/>
            <person name="Li R.Q."/>
            <person name="Yang K.Y."/>
            <person name="Li J."/>
            <person name="Li M."/>
            <person name="Law P.T.W."/>
            <person name="Wu Y.L."/>
            <person name="Cai Z.L."/>
            <person name="Qin H."/>
            <person name="Bao Y."/>
            <person name="Leung R.K.K."/>
            <person name="Ng P.K.S."/>
            <person name="Zou J."/>
            <person name="Zhong X.J."/>
            <person name="Ran P.X."/>
            <person name="Zhong N.S."/>
            <person name="Liu Z.G."/>
            <person name="Tsui S.K.W."/>
        </authorList>
    </citation>
    <scope>NUCLEOTIDE SEQUENCE</scope>
    <source>
        <strain evidence="1">Derf</strain>
        <tissue evidence="1">Whole organism</tissue>
    </source>
</reference>